<protein>
    <recommendedName>
        <fullName evidence="5 6">U-box domain-containing protein</fullName>
        <ecNumber evidence="5">2.3.2.27</ecNumber>
    </recommendedName>
    <alternativeName>
        <fullName evidence="5">RING-type E3 ubiquitin transferase PUB</fullName>
    </alternativeName>
</protein>
<keyword evidence="4 5" id="KW-0833">Ubl conjugation pathway</keyword>
<dbReference type="Pfam" id="PF04564">
    <property type="entry name" value="U-box"/>
    <property type="match status" value="1"/>
</dbReference>
<dbReference type="EC" id="2.3.2.27" evidence="5"/>
<sequence>MEIEKESKVDPSMETPLYFRCPISMEVMKEPVTISTGVTYEKKNIEKWLYSYKKKTCPATMQALENFNLTPNHTLKRLILTWQAKESKSVVVASPLSTSVKHDELVALLATIGSTPFMVTSLKKLRMIVEMDDEIKIDFVQSGGIEVLSRIIVQGLIDFSDFIAFRSCEEALGILYQVPLASEASIELLSQPECMRSMAIMLQRGSAEARLHTITIFRNMAKTEYNWSGVVHDQGMDLFSSLLELVSDEINNKASSCALDVLIEILRASKKNRLKAIESGAMCILIELLPDSNKSKCERMLMIIKLLCECAEGRLALVDHSLGIVAISKKILRVSELTTRLGIKILWSISSFHPTEKVLEEMLMFGSVRKLLGLLHIDGRSSTKDKAMKIIKLHGDTWRKYPCFPNELKDYLGLKQDHSN</sequence>
<dbReference type="PANTHER" id="PTHR22849">
    <property type="entry name" value="WDSAM1 PROTEIN"/>
    <property type="match status" value="1"/>
</dbReference>
<accession>A0A7J6WIZ5</accession>
<dbReference type="CDD" id="cd16664">
    <property type="entry name" value="RING-Ubox_PUB"/>
    <property type="match status" value="1"/>
</dbReference>
<evidence type="ECO:0000313" key="8">
    <source>
        <dbReference type="Proteomes" id="UP000554482"/>
    </source>
</evidence>
<dbReference type="InterPro" id="IPR045185">
    <property type="entry name" value="PUB22/23/24-like"/>
</dbReference>
<dbReference type="InterPro" id="IPR045210">
    <property type="entry name" value="RING-Ubox_PUB"/>
</dbReference>
<dbReference type="Gene3D" id="3.30.40.10">
    <property type="entry name" value="Zinc/RING finger domain, C3HC4 (zinc finger)"/>
    <property type="match status" value="1"/>
</dbReference>
<evidence type="ECO:0000256" key="1">
    <source>
        <dbReference type="ARBA" id="ARBA00000900"/>
    </source>
</evidence>
<gene>
    <name evidence="7" type="ORF">FRX31_013542</name>
</gene>
<dbReference type="InterPro" id="IPR011989">
    <property type="entry name" value="ARM-like"/>
</dbReference>
<evidence type="ECO:0000256" key="5">
    <source>
        <dbReference type="RuleBase" id="RU369093"/>
    </source>
</evidence>
<organism evidence="7 8">
    <name type="scientific">Thalictrum thalictroides</name>
    <name type="common">Rue-anemone</name>
    <name type="synonym">Anemone thalictroides</name>
    <dbReference type="NCBI Taxonomy" id="46969"/>
    <lineage>
        <taxon>Eukaryota</taxon>
        <taxon>Viridiplantae</taxon>
        <taxon>Streptophyta</taxon>
        <taxon>Embryophyta</taxon>
        <taxon>Tracheophyta</taxon>
        <taxon>Spermatophyta</taxon>
        <taxon>Magnoliopsida</taxon>
        <taxon>Ranunculales</taxon>
        <taxon>Ranunculaceae</taxon>
        <taxon>Thalictroideae</taxon>
        <taxon>Thalictrum</taxon>
    </lineage>
</organism>
<comment type="caution">
    <text evidence="7">The sequence shown here is derived from an EMBL/GenBank/DDBJ whole genome shotgun (WGS) entry which is preliminary data.</text>
</comment>
<dbReference type="InterPro" id="IPR003613">
    <property type="entry name" value="Ubox_domain"/>
</dbReference>
<evidence type="ECO:0000256" key="4">
    <source>
        <dbReference type="ARBA" id="ARBA00022786"/>
    </source>
</evidence>
<dbReference type="InterPro" id="IPR058678">
    <property type="entry name" value="ARM_PUB"/>
</dbReference>
<dbReference type="SMART" id="SM00504">
    <property type="entry name" value="Ubox"/>
    <property type="match status" value="1"/>
</dbReference>
<dbReference type="Pfam" id="PF25598">
    <property type="entry name" value="ARM_PUB"/>
    <property type="match status" value="1"/>
</dbReference>
<dbReference type="InterPro" id="IPR013083">
    <property type="entry name" value="Znf_RING/FYVE/PHD"/>
</dbReference>
<proteinExistence type="predicted"/>
<dbReference type="SUPFAM" id="SSF57850">
    <property type="entry name" value="RING/U-box"/>
    <property type="match status" value="1"/>
</dbReference>
<evidence type="ECO:0000313" key="7">
    <source>
        <dbReference type="EMBL" id="KAF5196867.1"/>
    </source>
</evidence>
<evidence type="ECO:0000256" key="3">
    <source>
        <dbReference type="ARBA" id="ARBA00022679"/>
    </source>
</evidence>
<dbReference type="OrthoDB" id="10064100at2759"/>
<dbReference type="SUPFAM" id="SSF48371">
    <property type="entry name" value="ARM repeat"/>
    <property type="match status" value="1"/>
</dbReference>
<dbReference type="InterPro" id="IPR016024">
    <property type="entry name" value="ARM-type_fold"/>
</dbReference>
<feature type="domain" description="U-box" evidence="6">
    <location>
        <begin position="14"/>
        <end position="89"/>
    </location>
</feature>
<evidence type="ECO:0000259" key="6">
    <source>
        <dbReference type="PROSITE" id="PS51698"/>
    </source>
</evidence>
<reference evidence="7 8" key="1">
    <citation type="submission" date="2020-06" db="EMBL/GenBank/DDBJ databases">
        <title>Transcriptomic and genomic resources for Thalictrum thalictroides and T. hernandezii: Facilitating candidate gene discovery in an emerging model plant lineage.</title>
        <authorList>
            <person name="Arias T."/>
            <person name="Riano-Pachon D.M."/>
            <person name="Di Stilio V.S."/>
        </authorList>
    </citation>
    <scope>NUCLEOTIDE SEQUENCE [LARGE SCALE GENOMIC DNA]</scope>
    <source>
        <strain evidence="8">cv. WT478/WT964</strain>
        <tissue evidence="7">Leaves</tissue>
    </source>
</reference>
<dbReference type="AlphaFoldDB" id="A0A7J6WIZ5"/>
<evidence type="ECO:0000256" key="2">
    <source>
        <dbReference type="ARBA" id="ARBA00004906"/>
    </source>
</evidence>
<dbReference type="EMBL" id="JABWDY010015402">
    <property type="protein sequence ID" value="KAF5196867.1"/>
    <property type="molecule type" value="Genomic_DNA"/>
</dbReference>
<dbReference type="GO" id="GO:0016567">
    <property type="term" value="P:protein ubiquitination"/>
    <property type="evidence" value="ECO:0007669"/>
    <property type="project" value="UniProtKB-UniRule"/>
</dbReference>
<dbReference type="Gene3D" id="1.25.10.10">
    <property type="entry name" value="Leucine-rich Repeat Variant"/>
    <property type="match status" value="1"/>
</dbReference>
<comment type="function">
    <text evidence="5">Functions as an E3 ubiquitin ligase.</text>
</comment>
<keyword evidence="3 5" id="KW-0808">Transferase</keyword>
<comment type="catalytic activity">
    <reaction evidence="1 5">
        <text>S-ubiquitinyl-[E2 ubiquitin-conjugating enzyme]-L-cysteine + [acceptor protein]-L-lysine = [E2 ubiquitin-conjugating enzyme]-L-cysteine + N(6)-ubiquitinyl-[acceptor protein]-L-lysine.</text>
        <dbReference type="EC" id="2.3.2.27"/>
    </reaction>
</comment>
<dbReference type="PROSITE" id="PS51698">
    <property type="entry name" value="U_BOX"/>
    <property type="match status" value="1"/>
</dbReference>
<dbReference type="UniPathway" id="UPA00143"/>
<name>A0A7J6WIZ5_THATH</name>
<dbReference type="PANTHER" id="PTHR22849:SF23">
    <property type="entry name" value="U-BOX DOMAIN-CONTAINING PROTEIN"/>
    <property type="match status" value="1"/>
</dbReference>
<dbReference type="Proteomes" id="UP000554482">
    <property type="component" value="Unassembled WGS sequence"/>
</dbReference>
<keyword evidence="8" id="KW-1185">Reference proteome</keyword>
<dbReference type="GO" id="GO:0061630">
    <property type="term" value="F:ubiquitin protein ligase activity"/>
    <property type="evidence" value="ECO:0007669"/>
    <property type="project" value="UniProtKB-UniRule"/>
</dbReference>
<comment type="pathway">
    <text evidence="2 5">Protein modification; protein ubiquitination.</text>
</comment>